<dbReference type="PANTHER" id="PTHR15706:SF2">
    <property type="entry name" value="SH3 AND PX DOMAIN-CONTAINING PROTEIN 2A"/>
    <property type="match status" value="1"/>
</dbReference>
<dbReference type="Pfam" id="PF00787">
    <property type="entry name" value="PX"/>
    <property type="match status" value="1"/>
</dbReference>
<feature type="region of interest" description="Disordered" evidence="4">
    <location>
        <begin position="173"/>
        <end position="197"/>
    </location>
</feature>
<dbReference type="SUPFAM" id="SSF54277">
    <property type="entry name" value="CAD &amp; PB1 domains"/>
    <property type="match status" value="1"/>
</dbReference>
<feature type="compositionally biased region" description="Low complexity" evidence="4">
    <location>
        <begin position="540"/>
        <end position="555"/>
    </location>
</feature>
<evidence type="ECO:0000256" key="4">
    <source>
        <dbReference type="SAM" id="MobiDB-lite"/>
    </source>
</evidence>
<dbReference type="GO" id="GO:0005737">
    <property type="term" value="C:cytoplasm"/>
    <property type="evidence" value="ECO:0007669"/>
    <property type="project" value="TreeGrafter"/>
</dbReference>
<feature type="domain" description="SH3" evidence="5">
    <location>
        <begin position="204"/>
        <end position="267"/>
    </location>
</feature>
<dbReference type="InterPro" id="IPR051228">
    <property type="entry name" value="NADPH_Oxidase/PX-Domain"/>
</dbReference>
<dbReference type="SMART" id="SM00326">
    <property type="entry name" value="SH3"/>
    <property type="match status" value="2"/>
</dbReference>
<feature type="compositionally biased region" description="Low complexity" evidence="4">
    <location>
        <begin position="372"/>
        <end position="390"/>
    </location>
</feature>
<feature type="region of interest" description="Disordered" evidence="4">
    <location>
        <begin position="136"/>
        <end position="159"/>
    </location>
</feature>
<sequence length="736" mass="80782">MGFAKRASTAVKVQAPKRVIRAVRNYVARESAELTFKKDDFFYVLSTPHENDQWYDVTNPLSGERGLVPSSYFEVMESRQDRINRINRSGSNASTTVASLPSSYTAGSSLAHPLVASNDSTGRALLGIPHSVPAGSAINDTQRLGSNGQSSQRRPSEGYALAEAVSGLSLRTRATSIQQQHHSHHQRQPSLPANSQPSAPMLVIVEPRGTALYGFDAANGNELTVHEGEDLLIVAQSTDDWLIAKSVNGSSGIAGLVPASYIQLRDHISGAVVSDLQTYLTRYHMRLRTATEWDRHQREKWASHSTSSSVSTISDIAGRTANITSSSAIRPISRTHSPASSTYEDDRSTSPRSSIGSIPGGYGVTIQKSRTRALTTSSSTSSIAERSSFRQLHKGRQPSGSSFQNTSSDNFEPFYADEFYTVRVPSFICKDGAYLFQILLKLRSGEERNLYRSYEDFISCRNQLRDSFPKETSPLKLARFSMHNSSMLYLNDAIAERRRNEIEEYVNGLLHDMPEEVVESQIVQRLFGSRTSAMTDNPSHQLPQQQHLPQHQHQQVPDRNVQRTPQPTLRSKHTPTQSTDSTSETAFTPASASSTETAVDEGHRLDMKGFGTTPIAKTVSLDPKGTKTESAGITHRQLAHKSSMAGLSANGSTVKVKVKLGNDMVALRLPFELTLSELKARIASKLGNDESDKLLSSISQIMYHAPSGEAALLSNDQDWSTALTVTNYKPVLTIVQ</sequence>
<accession>A0A9W8KY66</accession>
<comment type="caution">
    <text evidence="7">The sequence shown here is derived from an EMBL/GenBank/DDBJ whole genome shotgun (WGS) entry which is preliminary data.</text>
</comment>
<feature type="domain" description="SH3" evidence="5">
    <location>
        <begin position="15"/>
        <end position="78"/>
    </location>
</feature>
<dbReference type="Proteomes" id="UP001151518">
    <property type="component" value="Unassembled WGS sequence"/>
</dbReference>
<dbReference type="PROSITE" id="PS50195">
    <property type="entry name" value="PX"/>
    <property type="match status" value="1"/>
</dbReference>
<dbReference type="Gene3D" id="3.30.1520.10">
    <property type="entry name" value="Phox-like domain"/>
    <property type="match status" value="1"/>
</dbReference>
<feature type="region of interest" description="Disordered" evidence="4">
    <location>
        <begin position="324"/>
        <end position="405"/>
    </location>
</feature>
<gene>
    <name evidence="7" type="primary">BEM1</name>
    <name evidence="7" type="ORF">GGI25_001756</name>
</gene>
<dbReference type="OrthoDB" id="548867at2759"/>
<name>A0A9W8KY66_9FUNG</name>
<dbReference type="Pfam" id="PF07653">
    <property type="entry name" value="SH3_2"/>
    <property type="match status" value="1"/>
</dbReference>
<evidence type="ECO:0000259" key="6">
    <source>
        <dbReference type="PROSITE" id="PS50195"/>
    </source>
</evidence>
<dbReference type="EMBL" id="JANBTW010000014">
    <property type="protein sequence ID" value="KAJ2679188.1"/>
    <property type="molecule type" value="Genomic_DNA"/>
</dbReference>
<feature type="compositionally biased region" description="Polar residues" evidence="4">
    <location>
        <begin position="138"/>
        <end position="153"/>
    </location>
</feature>
<organism evidence="7 8">
    <name type="scientific">Coemansia spiralis</name>
    <dbReference type="NCBI Taxonomy" id="417178"/>
    <lineage>
        <taxon>Eukaryota</taxon>
        <taxon>Fungi</taxon>
        <taxon>Fungi incertae sedis</taxon>
        <taxon>Zoopagomycota</taxon>
        <taxon>Kickxellomycotina</taxon>
        <taxon>Kickxellomycetes</taxon>
        <taxon>Kickxellales</taxon>
        <taxon>Kickxellaceae</taxon>
        <taxon>Coemansia</taxon>
    </lineage>
</organism>
<keyword evidence="1 3" id="KW-0728">SH3 domain</keyword>
<feature type="compositionally biased region" description="Polar residues" evidence="4">
    <location>
        <begin position="324"/>
        <end position="342"/>
    </location>
</feature>
<feature type="compositionally biased region" description="Polar residues" evidence="4">
    <location>
        <begin position="562"/>
        <end position="597"/>
    </location>
</feature>
<evidence type="ECO:0000313" key="8">
    <source>
        <dbReference type="Proteomes" id="UP001151518"/>
    </source>
</evidence>
<evidence type="ECO:0000256" key="1">
    <source>
        <dbReference type="ARBA" id="ARBA00022443"/>
    </source>
</evidence>
<dbReference type="InterPro" id="IPR036871">
    <property type="entry name" value="PX_dom_sf"/>
</dbReference>
<feature type="domain" description="PX" evidence="6">
    <location>
        <begin position="414"/>
        <end position="534"/>
    </location>
</feature>
<dbReference type="Gene3D" id="3.10.20.90">
    <property type="entry name" value="Phosphatidylinositol 3-kinase Catalytic Subunit, Chain A, domain 1"/>
    <property type="match status" value="1"/>
</dbReference>
<dbReference type="PANTHER" id="PTHR15706">
    <property type="entry name" value="SH3 MULTIPLE DOMAIN"/>
    <property type="match status" value="1"/>
</dbReference>
<proteinExistence type="predicted"/>
<evidence type="ECO:0000256" key="3">
    <source>
        <dbReference type="PROSITE-ProRule" id="PRU00192"/>
    </source>
</evidence>
<evidence type="ECO:0000259" key="5">
    <source>
        <dbReference type="PROSITE" id="PS50002"/>
    </source>
</evidence>
<dbReference type="PROSITE" id="PS50002">
    <property type="entry name" value="SH3"/>
    <property type="match status" value="2"/>
</dbReference>
<dbReference type="GO" id="GO:0035091">
    <property type="term" value="F:phosphatidylinositol binding"/>
    <property type="evidence" value="ECO:0007669"/>
    <property type="project" value="InterPro"/>
</dbReference>
<reference evidence="7" key="1">
    <citation type="submission" date="2022-07" db="EMBL/GenBank/DDBJ databases">
        <title>Phylogenomic reconstructions and comparative analyses of Kickxellomycotina fungi.</title>
        <authorList>
            <person name="Reynolds N.K."/>
            <person name="Stajich J.E."/>
            <person name="Barry K."/>
            <person name="Grigoriev I.V."/>
            <person name="Crous P."/>
            <person name="Smith M.E."/>
        </authorList>
    </citation>
    <scope>NUCLEOTIDE SEQUENCE</scope>
    <source>
        <strain evidence="7">NRRL 3115</strain>
    </source>
</reference>
<dbReference type="InterPro" id="IPR001452">
    <property type="entry name" value="SH3_domain"/>
</dbReference>
<dbReference type="AlphaFoldDB" id="A0A9W8KY66"/>
<dbReference type="Gene3D" id="2.30.30.40">
    <property type="entry name" value="SH3 Domains"/>
    <property type="match status" value="2"/>
</dbReference>
<dbReference type="Pfam" id="PF00018">
    <property type="entry name" value="SH3_1"/>
    <property type="match status" value="1"/>
</dbReference>
<dbReference type="SUPFAM" id="SSF50044">
    <property type="entry name" value="SH3-domain"/>
    <property type="match status" value="2"/>
</dbReference>
<protein>
    <submittedName>
        <fullName evidence="7">Bud emergence protein 1</fullName>
    </submittedName>
</protein>
<evidence type="ECO:0000256" key="2">
    <source>
        <dbReference type="ARBA" id="ARBA00022737"/>
    </source>
</evidence>
<feature type="region of interest" description="Disordered" evidence="4">
    <location>
        <begin position="532"/>
        <end position="610"/>
    </location>
</feature>
<keyword evidence="2" id="KW-0677">Repeat</keyword>
<evidence type="ECO:0000313" key="7">
    <source>
        <dbReference type="EMBL" id="KAJ2679188.1"/>
    </source>
</evidence>
<dbReference type="InterPro" id="IPR036028">
    <property type="entry name" value="SH3-like_dom_sf"/>
</dbReference>
<dbReference type="InterPro" id="IPR001683">
    <property type="entry name" value="PX_dom"/>
</dbReference>
<dbReference type="SUPFAM" id="SSF64268">
    <property type="entry name" value="PX domain"/>
    <property type="match status" value="1"/>
</dbReference>